<dbReference type="Proteomes" id="UP001589590">
    <property type="component" value="Unassembled WGS sequence"/>
</dbReference>
<gene>
    <name evidence="2" type="ORF">ACFFU1_00275</name>
</gene>
<dbReference type="RefSeq" id="WP_290268754.1">
    <property type="nucleotide sequence ID" value="NZ_JAUFQP010000007.1"/>
</dbReference>
<organism evidence="2 3">
    <name type="scientific">Algibacter miyuki</name>
    <dbReference type="NCBI Taxonomy" id="1306933"/>
    <lineage>
        <taxon>Bacteria</taxon>
        <taxon>Pseudomonadati</taxon>
        <taxon>Bacteroidota</taxon>
        <taxon>Flavobacteriia</taxon>
        <taxon>Flavobacteriales</taxon>
        <taxon>Flavobacteriaceae</taxon>
        <taxon>Algibacter</taxon>
    </lineage>
</organism>
<sequence>MKLIKIIPIALIGVFMSCGSGERVIMEDGAVYKVKNDTFYSDGKDITEQLSANEKEGIKAVLNKRLEAERLAEDKKEKLEKEQNKIEETIEKAKEKQKALEESQKQLEKKQEAREEAREDVLKAKEKLQSKKEKYNKLKEKGKLSPRDEEKWQGRFEDLEAEIAEYNTIYKKLK</sequence>
<evidence type="ECO:0000313" key="2">
    <source>
        <dbReference type="EMBL" id="MFB9103313.1"/>
    </source>
</evidence>
<dbReference type="EMBL" id="JBHMFA010000001">
    <property type="protein sequence ID" value="MFB9103313.1"/>
    <property type="molecule type" value="Genomic_DNA"/>
</dbReference>
<evidence type="ECO:0000313" key="3">
    <source>
        <dbReference type="Proteomes" id="UP001589590"/>
    </source>
</evidence>
<evidence type="ECO:0000256" key="1">
    <source>
        <dbReference type="SAM" id="MobiDB-lite"/>
    </source>
</evidence>
<comment type="caution">
    <text evidence="2">The sequence shown here is derived from an EMBL/GenBank/DDBJ whole genome shotgun (WGS) entry which is preliminary data.</text>
</comment>
<name>A0ABV5GUK3_9FLAO</name>
<accession>A0ABV5GUK3</accession>
<protein>
    <recommendedName>
        <fullName evidence="4">Lipoprotein</fullName>
    </recommendedName>
</protein>
<reference evidence="2 3" key="1">
    <citation type="submission" date="2024-09" db="EMBL/GenBank/DDBJ databases">
        <authorList>
            <person name="Sun Q."/>
            <person name="Mori K."/>
        </authorList>
    </citation>
    <scope>NUCLEOTIDE SEQUENCE [LARGE SCALE GENOMIC DNA]</scope>
    <source>
        <strain evidence="2 3">CECT 8300</strain>
    </source>
</reference>
<dbReference type="PROSITE" id="PS51257">
    <property type="entry name" value="PROKAR_LIPOPROTEIN"/>
    <property type="match status" value="1"/>
</dbReference>
<feature type="region of interest" description="Disordered" evidence="1">
    <location>
        <begin position="97"/>
        <end position="126"/>
    </location>
</feature>
<evidence type="ECO:0008006" key="4">
    <source>
        <dbReference type="Google" id="ProtNLM"/>
    </source>
</evidence>
<keyword evidence="3" id="KW-1185">Reference proteome</keyword>
<proteinExistence type="predicted"/>